<dbReference type="AlphaFoldDB" id="A0A2A2HYY7"/>
<reference evidence="10 11" key="1">
    <citation type="submission" date="2017-07" db="EMBL/GenBank/DDBJ databases">
        <title>Tamlnaduibacter salinus (Mi-7) genome sequencing.</title>
        <authorList>
            <person name="Verma A."/>
            <person name="Krishnamurthi S."/>
        </authorList>
    </citation>
    <scope>NUCLEOTIDE SEQUENCE [LARGE SCALE GENOMIC DNA]</scope>
    <source>
        <strain evidence="10 11">Mi-7</strain>
    </source>
</reference>
<evidence type="ECO:0000256" key="7">
    <source>
        <dbReference type="PROSITE-ProRule" id="PRU00284"/>
    </source>
</evidence>
<dbReference type="PRINTS" id="PR00260">
    <property type="entry name" value="CHEMTRNSDUCR"/>
</dbReference>
<dbReference type="RefSeq" id="WP_095612396.1">
    <property type="nucleotide sequence ID" value="NZ_NMPM01000153.1"/>
</dbReference>
<dbReference type="PANTHER" id="PTHR32089:SF119">
    <property type="entry name" value="METHYL-ACCEPTING CHEMOTAXIS PROTEIN CTPL"/>
    <property type="match status" value="1"/>
</dbReference>
<organism evidence="10 11">
    <name type="scientific">Tamilnaduibacter salinus</name>
    <dbReference type="NCBI Taxonomy" id="1484056"/>
    <lineage>
        <taxon>Bacteria</taxon>
        <taxon>Pseudomonadati</taxon>
        <taxon>Pseudomonadota</taxon>
        <taxon>Gammaproteobacteria</taxon>
        <taxon>Pseudomonadales</taxon>
        <taxon>Marinobacteraceae</taxon>
        <taxon>Tamilnaduibacter</taxon>
    </lineage>
</organism>
<keyword evidence="8" id="KW-0175">Coiled coil</keyword>
<dbReference type="PROSITE" id="PS50111">
    <property type="entry name" value="CHEMOTAXIS_TRANSDUC_2"/>
    <property type="match status" value="1"/>
</dbReference>
<dbReference type="SMART" id="SM00283">
    <property type="entry name" value="MA"/>
    <property type="match status" value="1"/>
</dbReference>
<gene>
    <name evidence="10" type="ORF">CF392_15940</name>
</gene>
<dbReference type="EMBL" id="NMPM01000153">
    <property type="protein sequence ID" value="PAV24499.1"/>
    <property type="molecule type" value="Genomic_DNA"/>
</dbReference>
<keyword evidence="2" id="KW-0812">Transmembrane</keyword>
<accession>A0A2A2HYY7</accession>
<proteinExistence type="inferred from homology"/>
<dbReference type="GO" id="GO:0016020">
    <property type="term" value="C:membrane"/>
    <property type="evidence" value="ECO:0007669"/>
    <property type="project" value="UniProtKB-SubCell"/>
</dbReference>
<name>A0A2A2HYY7_9GAMM</name>
<dbReference type="PANTHER" id="PTHR32089">
    <property type="entry name" value="METHYL-ACCEPTING CHEMOTAXIS PROTEIN MCPB"/>
    <property type="match status" value="1"/>
</dbReference>
<dbReference type="GO" id="GO:0007165">
    <property type="term" value="P:signal transduction"/>
    <property type="evidence" value="ECO:0007669"/>
    <property type="project" value="UniProtKB-KW"/>
</dbReference>
<evidence type="ECO:0000259" key="9">
    <source>
        <dbReference type="PROSITE" id="PS50111"/>
    </source>
</evidence>
<dbReference type="SUPFAM" id="SSF58104">
    <property type="entry name" value="Methyl-accepting chemotaxis protein (MCP) signaling domain"/>
    <property type="match status" value="1"/>
</dbReference>
<evidence type="ECO:0000256" key="6">
    <source>
        <dbReference type="ARBA" id="ARBA00029447"/>
    </source>
</evidence>
<evidence type="ECO:0000256" key="1">
    <source>
        <dbReference type="ARBA" id="ARBA00004141"/>
    </source>
</evidence>
<evidence type="ECO:0000256" key="2">
    <source>
        <dbReference type="ARBA" id="ARBA00022692"/>
    </source>
</evidence>
<comment type="caution">
    <text evidence="10">The sequence shown here is derived from an EMBL/GenBank/DDBJ whole genome shotgun (WGS) entry which is preliminary data.</text>
</comment>
<sequence length="187" mass="20267">MRRPRLVGNVQQHTDKVSGVLDVIKGIAEQTNLLALNAAIEAARAGEQGRGFAVVADEVRALASRTQDSTEEITETLKNLQEVAQRAVADMQNSTEVVQSNVDKVGHAGETLQSITGLVDTITSMNQQIATATEQQESLSRDMVNQVNQIREQTKEGATDSDELKGVSERLDVLARELKAVAGQFRV</sequence>
<evidence type="ECO:0000313" key="10">
    <source>
        <dbReference type="EMBL" id="PAV24499.1"/>
    </source>
</evidence>
<feature type="domain" description="Methyl-accepting transducer" evidence="9">
    <location>
        <begin position="1"/>
        <end position="151"/>
    </location>
</feature>
<comment type="similarity">
    <text evidence="6">Belongs to the methyl-accepting chemotaxis (MCP) protein family.</text>
</comment>
<dbReference type="Proteomes" id="UP000218332">
    <property type="component" value="Unassembled WGS sequence"/>
</dbReference>
<dbReference type="GO" id="GO:0006935">
    <property type="term" value="P:chemotaxis"/>
    <property type="evidence" value="ECO:0007669"/>
    <property type="project" value="InterPro"/>
</dbReference>
<protein>
    <recommendedName>
        <fullName evidence="9">Methyl-accepting transducer domain-containing protein</fullName>
    </recommendedName>
</protein>
<evidence type="ECO:0000256" key="4">
    <source>
        <dbReference type="ARBA" id="ARBA00023136"/>
    </source>
</evidence>
<keyword evidence="5 7" id="KW-0807">Transducer</keyword>
<dbReference type="Gene3D" id="1.10.287.950">
    <property type="entry name" value="Methyl-accepting chemotaxis protein"/>
    <property type="match status" value="1"/>
</dbReference>
<evidence type="ECO:0000256" key="5">
    <source>
        <dbReference type="ARBA" id="ARBA00023224"/>
    </source>
</evidence>
<dbReference type="GO" id="GO:0004888">
    <property type="term" value="F:transmembrane signaling receptor activity"/>
    <property type="evidence" value="ECO:0007669"/>
    <property type="project" value="InterPro"/>
</dbReference>
<comment type="subcellular location">
    <subcellularLocation>
        <location evidence="1">Membrane</location>
        <topology evidence="1">Multi-pass membrane protein</topology>
    </subcellularLocation>
</comment>
<evidence type="ECO:0000313" key="11">
    <source>
        <dbReference type="Proteomes" id="UP000218332"/>
    </source>
</evidence>
<keyword evidence="4" id="KW-0472">Membrane</keyword>
<feature type="coiled-coil region" evidence="8">
    <location>
        <begin position="70"/>
        <end position="97"/>
    </location>
</feature>
<dbReference type="Pfam" id="PF00015">
    <property type="entry name" value="MCPsignal"/>
    <property type="match status" value="1"/>
</dbReference>
<dbReference type="InterPro" id="IPR004089">
    <property type="entry name" value="MCPsignal_dom"/>
</dbReference>
<evidence type="ECO:0000256" key="8">
    <source>
        <dbReference type="SAM" id="Coils"/>
    </source>
</evidence>
<evidence type="ECO:0000256" key="3">
    <source>
        <dbReference type="ARBA" id="ARBA00022989"/>
    </source>
</evidence>
<keyword evidence="3" id="KW-1133">Transmembrane helix</keyword>
<dbReference type="InterPro" id="IPR004090">
    <property type="entry name" value="Chemotax_Me-accpt_rcpt"/>
</dbReference>
<keyword evidence="11" id="KW-1185">Reference proteome</keyword>